<keyword evidence="4 10" id="KW-0328">Glycosyltransferase</keyword>
<dbReference type="KEGG" id="thi:THI_0359"/>
<evidence type="ECO:0000256" key="2">
    <source>
        <dbReference type="ARBA" id="ARBA00005386"/>
    </source>
</evidence>
<dbReference type="Gene3D" id="3.40.50.11380">
    <property type="match status" value="1"/>
</dbReference>
<dbReference type="Proteomes" id="UP000002372">
    <property type="component" value="Chromosome"/>
</dbReference>
<dbReference type="EMBL" id="FP475956">
    <property type="protein sequence ID" value="CAZ87109.1"/>
    <property type="molecule type" value="Genomic_DNA"/>
</dbReference>
<name>D6CR68_THIA3</name>
<dbReference type="UniPathway" id="UPA00378"/>
<comment type="similarity">
    <text evidence="2">Belongs to the glycosyltransferase 41 family. O-GlcNAc transferase subfamily.</text>
</comment>
<dbReference type="EC" id="2.4.1.255" evidence="3"/>
<feature type="repeat" description="TPR" evidence="8">
    <location>
        <begin position="154"/>
        <end position="187"/>
    </location>
</feature>
<proteinExistence type="inferred from homology"/>
<feature type="repeat" description="TPR" evidence="8">
    <location>
        <begin position="86"/>
        <end position="119"/>
    </location>
</feature>
<feature type="repeat" description="TPR" evidence="8">
    <location>
        <begin position="256"/>
        <end position="289"/>
    </location>
</feature>
<feature type="domain" description="O-GlcNAc transferase C-terminal" evidence="9">
    <location>
        <begin position="540"/>
        <end position="705"/>
    </location>
</feature>
<dbReference type="Gene3D" id="1.25.40.10">
    <property type="entry name" value="Tetratricopeptide repeat domain"/>
    <property type="match status" value="4"/>
</dbReference>
<dbReference type="PROSITE" id="PS50005">
    <property type="entry name" value="TPR"/>
    <property type="match status" value="4"/>
</dbReference>
<feature type="domain" description="O-GlcNAc transferase C-terminal" evidence="9">
    <location>
        <begin position="369"/>
        <end position="525"/>
    </location>
</feature>
<dbReference type="CAZy" id="GT41">
    <property type="family name" value="Glycosyltransferase Family 41"/>
</dbReference>
<dbReference type="InterPro" id="IPR029489">
    <property type="entry name" value="OGT/SEC/SPY_C"/>
</dbReference>
<dbReference type="GO" id="GO:0097363">
    <property type="term" value="F:protein O-acetylglucosaminyltransferase activity"/>
    <property type="evidence" value="ECO:0007669"/>
    <property type="project" value="UniProtKB-EC"/>
</dbReference>
<evidence type="ECO:0000259" key="9">
    <source>
        <dbReference type="Pfam" id="PF13844"/>
    </source>
</evidence>
<comment type="pathway">
    <text evidence="1">Protein modification; protein glycosylation.</text>
</comment>
<reference evidence="11" key="2">
    <citation type="journal article" date="2010" name="PLoS Genet.">
        <title>Structure, function, and evolution of the Thiomonas spp. genome.</title>
        <authorList>
            <person name="Arsene-Ploetze F."/>
            <person name="Koechler S."/>
            <person name="Marchal M."/>
            <person name="Coppee J.Y."/>
            <person name="Chandler M."/>
            <person name="Bonnefoy V."/>
            <person name="Brochier-Armanet C."/>
            <person name="Barakat M."/>
            <person name="Barbe V."/>
            <person name="Battaglia-Brunet F."/>
            <person name="Bruneel O."/>
            <person name="Bryan C.G."/>
            <person name="Cleiss-Arnold J."/>
            <person name="Cruveiller S."/>
            <person name="Erhardt M."/>
            <person name="Heinrich-Salmeron A."/>
            <person name="Hommais F."/>
            <person name="Joulian C."/>
            <person name="Krin E."/>
            <person name="Lieutaud A."/>
            <person name="Lievremont D."/>
            <person name="Michel C."/>
            <person name="Muller D."/>
            <person name="Ortet P."/>
            <person name="Proux C."/>
            <person name="Siguier P."/>
            <person name="Roche D."/>
            <person name="Rouy Z."/>
            <person name="Salvignol G."/>
            <person name="Slyemi D."/>
            <person name="Talla E."/>
            <person name="Weiss S."/>
            <person name="Weissenbach J."/>
            <person name="Medigue C."/>
            <person name="Bertin P.N."/>
        </authorList>
    </citation>
    <scope>NUCLEOTIDE SEQUENCE [LARGE SCALE GENOMIC DNA]</scope>
    <source>
        <strain evidence="11">DSM 22701 / CIP 110005 / 3As</strain>
    </source>
</reference>
<dbReference type="SMART" id="SM00028">
    <property type="entry name" value="TPR"/>
    <property type="match status" value="7"/>
</dbReference>
<evidence type="ECO:0000313" key="11">
    <source>
        <dbReference type="Proteomes" id="UP000002372"/>
    </source>
</evidence>
<dbReference type="eggNOG" id="COG0457">
    <property type="taxonomic scope" value="Bacteria"/>
</dbReference>
<evidence type="ECO:0000256" key="1">
    <source>
        <dbReference type="ARBA" id="ARBA00004922"/>
    </source>
</evidence>
<evidence type="ECO:0000256" key="8">
    <source>
        <dbReference type="PROSITE-ProRule" id="PRU00339"/>
    </source>
</evidence>
<dbReference type="PANTHER" id="PTHR44998:SF1">
    <property type="entry name" value="UDP-N-ACETYLGLUCOSAMINE--PEPTIDE N-ACETYLGLUCOSAMINYLTRANSFERASE 110 KDA SUBUNIT"/>
    <property type="match status" value="1"/>
</dbReference>
<dbReference type="SUPFAM" id="SSF81901">
    <property type="entry name" value="HCP-like"/>
    <property type="match status" value="1"/>
</dbReference>
<evidence type="ECO:0000256" key="4">
    <source>
        <dbReference type="ARBA" id="ARBA00022676"/>
    </source>
</evidence>
<dbReference type="GO" id="GO:0006493">
    <property type="term" value="P:protein O-linked glycosylation"/>
    <property type="evidence" value="ECO:0007669"/>
    <property type="project" value="TreeGrafter"/>
</dbReference>
<evidence type="ECO:0000256" key="7">
    <source>
        <dbReference type="ARBA" id="ARBA00022803"/>
    </source>
</evidence>
<reference key="1">
    <citation type="submission" date="2009-07" db="EMBL/GenBank/DDBJ databases">
        <authorList>
            <person name="Genoscope - CEA"/>
        </authorList>
    </citation>
    <scope>NUCLEOTIDE SEQUENCE</scope>
    <source>
        <strain>3As</strain>
    </source>
</reference>
<evidence type="ECO:0000256" key="5">
    <source>
        <dbReference type="ARBA" id="ARBA00022679"/>
    </source>
</evidence>
<dbReference type="HOGENOM" id="CLU_001721_5_2_4"/>
<organism evidence="10 11">
    <name type="scientific">Thiomonas arsenitoxydans (strain DSM 22701 / CIP 110005 / 3As)</name>
    <dbReference type="NCBI Taxonomy" id="426114"/>
    <lineage>
        <taxon>Bacteria</taxon>
        <taxon>Pseudomonadati</taxon>
        <taxon>Pseudomonadota</taxon>
        <taxon>Betaproteobacteria</taxon>
        <taxon>Burkholderiales</taxon>
        <taxon>Thiomonas</taxon>
    </lineage>
</organism>
<accession>D6CR68</accession>
<keyword evidence="6" id="KW-0677">Repeat</keyword>
<dbReference type="Gene3D" id="3.40.50.2000">
    <property type="entry name" value="Glycogen Phosphorylase B"/>
    <property type="match status" value="1"/>
</dbReference>
<dbReference type="InterPro" id="IPR019734">
    <property type="entry name" value="TPR_rpt"/>
</dbReference>
<dbReference type="InterPro" id="IPR011990">
    <property type="entry name" value="TPR-like_helical_dom_sf"/>
</dbReference>
<protein>
    <recommendedName>
        <fullName evidence="3">protein O-GlcNAc transferase</fullName>
        <ecNumber evidence="3">2.4.1.255</ecNumber>
    </recommendedName>
</protein>
<feature type="repeat" description="TPR" evidence="8">
    <location>
        <begin position="120"/>
        <end position="153"/>
    </location>
</feature>
<dbReference type="Pfam" id="PF13844">
    <property type="entry name" value="Glyco_transf_41"/>
    <property type="match status" value="2"/>
</dbReference>
<dbReference type="PANTHER" id="PTHR44998">
    <property type="match status" value="1"/>
</dbReference>
<gene>
    <name evidence="10" type="ordered locus">THI_0359</name>
</gene>
<dbReference type="eggNOG" id="COG3914">
    <property type="taxonomic scope" value="Bacteria"/>
</dbReference>
<dbReference type="Pfam" id="PF13432">
    <property type="entry name" value="TPR_16"/>
    <property type="match status" value="3"/>
</dbReference>
<dbReference type="PROSITE" id="PS50293">
    <property type="entry name" value="TPR_REGION"/>
    <property type="match status" value="2"/>
</dbReference>
<evidence type="ECO:0000256" key="6">
    <source>
        <dbReference type="ARBA" id="ARBA00022737"/>
    </source>
</evidence>
<evidence type="ECO:0000313" key="10">
    <source>
        <dbReference type="EMBL" id="CAZ87109.1"/>
    </source>
</evidence>
<evidence type="ECO:0000256" key="3">
    <source>
        <dbReference type="ARBA" id="ARBA00011970"/>
    </source>
</evidence>
<sequence>MVGGAGRYARLEFFLFRQVSMAQVSMSSFDPAQVLHSVNLAGAPVGGPVLQAQQLVAHAVPLHQQGRVGEAAALYRSALQLQPDLTDAQHLLGVALGQSGEYAEAERLVRQAIAAQPAQGAYWNSLGRLLLLQGRMPEAVQALQEALQLSPQNAESFFNLAEAQGLAGELAEAVKNYEQALRLQPGHAQARFGLAQVLRQLQGWAAALPHYQLAASMAPDAPMGQYFWALALHMGGHVQQAVELYTRITERWPDMAEAWVGIGSVQFGMNRLREAIAAYEQALTLQPENANALDGLVEARRKACDWRDDMAALEQRLHALARRGLDAGLPAPVRIFTALYTPFDALELKAIAQSNALQSKPADCAPRWNEAARRDGRLRIGYLLADARDHPNAHNMLSVFGLHDRARFEVFTYSWGLDDQSVYRKRIREESEHFVELRGASDEEMARRIRDDGVQVLVDLMGHTADNRLGVLWRKPAPVQMNYLGFPGTSGAECMDFVLVDRWVCPPGQEAEMSEAVIRLPYCYNPLAHHAEMQVPPPPAREQAGLPPQGFVFCCFNNTNKISAEVFARWMRILQRTPGSVLWLYRTHDLVDENLRRAAAALGVEPQRLVFAPHLPREWHMARLQLADLFLDTTPYGAHTTTGDALRAGVPVLTVPGQTFASRVAASMLDAARLPECIQPDWPAYEEEAVRLCAQGMAELKARLKSPEVLPLFDTPRQVRDLERAYSQAWQQFVEGEKFSGFDLEREQPGLPA</sequence>
<dbReference type="AlphaFoldDB" id="D6CR68"/>
<keyword evidence="5" id="KW-0808">Transferase</keyword>
<keyword evidence="7 8" id="KW-0802">TPR repeat</keyword>